<evidence type="ECO:0000313" key="2">
    <source>
        <dbReference type="Proteomes" id="UP000013487"/>
    </source>
</evidence>
<proteinExistence type="predicted"/>
<comment type="caution">
    <text evidence="1">The sequence shown here is derived from an EMBL/GenBank/DDBJ whole genome shotgun (WGS) entry which is preliminary data.</text>
</comment>
<reference evidence="1 2" key="1">
    <citation type="journal article" date="2013" name="Genome Announc.">
        <title>Draft Genome Sequence of Bacillus thuringiensis var. thuringiensis Strain T01-328, a Brazilian Isolate That Produces a Soluble Pesticide Protein, Cry1Ia.</title>
        <authorList>
            <person name="Varani A.M."/>
            <person name="Lemos M.V."/>
            <person name="Fernandes C.C."/>
            <person name="Lemos E.G."/>
            <person name="Alves E.C."/>
            <person name="Desiderio J.A."/>
        </authorList>
    </citation>
    <scope>NUCLEOTIDE SEQUENCE [LARGE SCALE GENOMIC DNA]</scope>
    <source>
        <strain evidence="1 2">T01-328</strain>
    </source>
</reference>
<accession>A0AAN4HJN4</accession>
<sequence>MKVEIKKFELIEMYVEDKEYDVVNKEINKYRKQGFSATNPTTQYRHPGNEEDKTYWSKLTKKVEII</sequence>
<name>A0AAN4HJN4_BACTU</name>
<dbReference type="EMBL" id="ARXZ02000004">
    <property type="protein sequence ID" value="ERI00869.1"/>
    <property type="molecule type" value="Genomic_DNA"/>
</dbReference>
<organism evidence="1 2">
    <name type="scientific">Bacillus thuringiensis T01-328</name>
    <dbReference type="NCBI Taxonomy" id="1324966"/>
    <lineage>
        <taxon>Bacteria</taxon>
        <taxon>Bacillati</taxon>
        <taxon>Bacillota</taxon>
        <taxon>Bacilli</taxon>
        <taxon>Bacillales</taxon>
        <taxon>Bacillaceae</taxon>
        <taxon>Bacillus</taxon>
        <taxon>Bacillus cereus group</taxon>
    </lineage>
</organism>
<evidence type="ECO:0000313" key="1">
    <source>
        <dbReference type="EMBL" id="ERI00869.1"/>
    </source>
</evidence>
<dbReference type="Proteomes" id="UP000013487">
    <property type="component" value="Unassembled WGS sequence"/>
</dbReference>
<dbReference type="RefSeq" id="WP_000861916.1">
    <property type="nucleotide sequence ID" value="NZ_ARXZ02000004.1"/>
</dbReference>
<protein>
    <submittedName>
        <fullName evidence="1">Uncharacterized protein</fullName>
    </submittedName>
</protein>
<dbReference type="AlphaFoldDB" id="A0AAN4HJN4"/>
<gene>
    <name evidence="1" type="ORF">BTCBT_002424</name>
</gene>